<reference evidence="1 2" key="1">
    <citation type="journal article" date="2023" name="Commun. Biol.">
        <title>Genome analysis of Parmales, the sister group of diatoms, reveals the evolutionary specialization of diatoms from phago-mixotrophs to photoautotrophs.</title>
        <authorList>
            <person name="Ban H."/>
            <person name="Sato S."/>
            <person name="Yoshikawa S."/>
            <person name="Yamada K."/>
            <person name="Nakamura Y."/>
            <person name="Ichinomiya M."/>
            <person name="Sato N."/>
            <person name="Blanc-Mathieu R."/>
            <person name="Endo H."/>
            <person name="Kuwata A."/>
            <person name="Ogata H."/>
        </authorList>
    </citation>
    <scope>NUCLEOTIDE SEQUENCE [LARGE SCALE GENOMIC DNA]</scope>
</reference>
<dbReference type="Proteomes" id="UP001165060">
    <property type="component" value="Unassembled WGS sequence"/>
</dbReference>
<accession>A0ABQ6MYY7</accession>
<organism evidence="1 2">
    <name type="scientific">Tetraparma gracilis</name>
    <dbReference type="NCBI Taxonomy" id="2962635"/>
    <lineage>
        <taxon>Eukaryota</taxon>
        <taxon>Sar</taxon>
        <taxon>Stramenopiles</taxon>
        <taxon>Ochrophyta</taxon>
        <taxon>Bolidophyceae</taxon>
        <taxon>Parmales</taxon>
        <taxon>Triparmaceae</taxon>
        <taxon>Tetraparma</taxon>
    </lineage>
</organism>
<gene>
    <name evidence="1" type="ORF">TeGR_g6421</name>
</gene>
<keyword evidence="2" id="KW-1185">Reference proteome</keyword>
<proteinExistence type="predicted"/>
<evidence type="ECO:0000313" key="2">
    <source>
        <dbReference type="Proteomes" id="UP001165060"/>
    </source>
</evidence>
<evidence type="ECO:0000313" key="1">
    <source>
        <dbReference type="EMBL" id="GMI35684.1"/>
    </source>
</evidence>
<sequence>MLPSRLLSRRLLSTQPPKIATKPASESPAFNRSFREHLTRSRPQLTLIALSFGLCVVGGQNVGLTNDVRALRAELAGRGPKPRVAVDGGRRELAGLEVAQRVGNMVLAECASSWLGGSSLSKCVPPPPPPPPVPFVVVTVAGNKR</sequence>
<dbReference type="EMBL" id="BRYB01001885">
    <property type="protein sequence ID" value="GMI35684.1"/>
    <property type="molecule type" value="Genomic_DNA"/>
</dbReference>
<protein>
    <submittedName>
        <fullName evidence="1">Uncharacterized protein</fullName>
    </submittedName>
</protein>
<name>A0ABQ6MYY7_9STRA</name>
<comment type="caution">
    <text evidence="1">The sequence shown here is derived from an EMBL/GenBank/DDBJ whole genome shotgun (WGS) entry which is preliminary data.</text>
</comment>